<feature type="compositionally biased region" description="Low complexity" evidence="1">
    <location>
        <begin position="92"/>
        <end position="121"/>
    </location>
</feature>
<dbReference type="EMBL" id="CAVNYO010000403">
    <property type="protein sequence ID" value="CAK5274445.1"/>
    <property type="molecule type" value="Genomic_DNA"/>
</dbReference>
<proteinExistence type="predicted"/>
<dbReference type="InterPro" id="IPR011990">
    <property type="entry name" value="TPR-like_helical_dom_sf"/>
</dbReference>
<feature type="region of interest" description="Disordered" evidence="1">
    <location>
        <begin position="92"/>
        <end position="123"/>
    </location>
</feature>
<keyword evidence="6" id="KW-1185">Reference proteome</keyword>
<protein>
    <recommendedName>
        <fullName evidence="7">DNA/RNA-binding domain-containing protein</fullName>
    </recommendedName>
</protein>
<evidence type="ECO:0000313" key="5">
    <source>
        <dbReference type="EMBL" id="CAK5276666.1"/>
    </source>
</evidence>
<evidence type="ECO:0000259" key="3">
    <source>
        <dbReference type="Pfam" id="PF10374"/>
    </source>
</evidence>
<dbReference type="Proteomes" id="UP001295794">
    <property type="component" value="Unassembled WGS sequence"/>
</dbReference>
<dbReference type="InterPro" id="IPR019458">
    <property type="entry name" value="Est1-like_N"/>
</dbReference>
<dbReference type="SUPFAM" id="SSF48452">
    <property type="entry name" value="TPR-like"/>
    <property type="match status" value="1"/>
</dbReference>
<comment type="caution">
    <text evidence="4">The sequence shown here is derived from an EMBL/GenBank/DDBJ whole genome shotgun (WGS) entry which is preliminary data.</text>
</comment>
<reference evidence="4" key="1">
    <citation type="submission" date="2023-11" db="EMBL/GenBank/DDBJ databases">
        <authorList>
            <person name="De Vega J J."/>
            <person name="De Vega J J."/>
        </authorList>
    </citation>
    <scope>NUCLEOTIDE SEQUENCE</scope>
</reference>
<dbReference type="EMBL" id="CAVNYO010000411">
    <property type="protein sequence ID" value="CAK5276666.1"/>
    <property type="molecule type" value="Genomic_DNA"/>
</dbReference>
<accession>A0AAD2HGP9</accession>
<dbReference type="InterPro" id="IPR018834">
    <property type="entry name" value="DNA/RNA-bd_Est1-type"/>
</dbReference>
<dbReference type="PANTHER" id="PTHR15696:SF36">
    <property type="entry name" value="NONSENSE-MEDIATED MRNA DECAY FACTOR"/>
    <property type="match status" value="1"/>
</dbReference>
<name>A0AAD2HGP9_9AGAR</name>
<evidence type="ECO:0000313" key="6">
    <source>
        <dbReference type="Proteomes" id="UP001295794"/>
    </source>
</evidence>
<evidence type="ECO:0000256" key="1">
    <source>
        <dbReference type="SAM" id="MobiDB-lite"/>
    </source>
</evidence>
<dbReference type="InterPro" id="IPR045153">
    <property type="entry name" value="Est1/Ebs1-like"/>
</dbReference>
<gene>
    <name evidence="4" type="ORF">MYCIT1_LOCUS21668</name>
    <name evidence="5" type="ORF">MYCIT1_LOCUS25113</name>
</gene>
<dbReference type="PANTHER" id="PTHR15696">
    <property type="entry name" value="SMG-7 SUPPRESSOR WITH MORPHOLOGICAL EFFECT ON GENITALIA PROTEIN 7"/>
    <property type="match status" value="1"/>
</dbReference>
<dbReference type="Pfam" id="PF10373">
    <property type="entry name" value="EST1_DNA_bind"/>
    <property type="match status" value="1"/>
</dbReference>
<feature type="domain" description="DNA/RNA-binding" evidence="2">
    <location>
        <begin position="259"/>
        <end position="524"/>
    </location>
</feature>
<sequence>MESTTAIGLSREARSIHAGLKVLLGRDVWAPANFREAEFQRKNLRRRYVHLLLLHGQEDETREAVAHLWMQTSYAFIGLYKARLARYAANASSNGKNTNANTNNANANNANTANNGSKNTAPTGHIVETRKLQQRLRQFLAEEERFYRALVQRVQRAYGVPGELLPGGEDEAPEGDRMNHFGFPGGGVGGEGDEEEKSDGEISSPFVAVGQRTLSKLLICLGDIARYREQYRPVTVAAAGKGRGHGRRAMEQRMNFSRARALYFAAHGLNPGDGNAANQLAILAGYESDTLAAVGWYLRALCVATPFETAAENLAGVLAKALPNAISAANSIGGDGDGPPKVRIDRFRREVVFLHALWSNDCPPGTEALANHLTASFGRLVAARALPEEMIVRVGVMAQGAVWRCRPDEATAQLTHVFALHTALLNVGAKELAEVDPHVASGSLAERISAEFRRTLPALRVSSKWILANWSWVRGCVKDLEMFWSAYALFIRLLGRTFPVAMLPVEEEMELEEDMDMRAWLPLGGLMGVFNSNKYKTPPEQVHPNVEQLMRIADLLRDGKKVVEMENSPLAVYGRQVVVGLDGPTSATAHEEDLASETTDDTSTALLDEAFSFLQTEPQDEDEEDEIVWDIRTKDVPVAAKPMAPIGTPARTGVQLPSADPPPRVLPAAQTQNHTLSPYRIPAQAPVSVPGPALPLPSPIAPPQDKIVNPTTAEDLLKGFLARGSGAGSVRASAVSGIGLGSSASPAPASIWAASRAEQASLSLGSPMPYGSPRYPSAASAYPQQQLQHQRFGSQGTVWAEPPLAHQRTVSGNHAMYGALGSGSGVGVTGQTLYATGPGAAFAMSANPGMAHTRLPSTSTLGFQGQISVHQQQQYQGWGNLGG</sequence>
<dbReference type="Gene3D" id="1.25.40.10">
    <property type="entry name" value="Tetratricopeptide repeat domain"/>
    <property type="match status" value="1"/>
</dbReference>
<evidence type="ECO:0008006" key="7">
    <source>
        <dbReference type="Google" id="ProtNLM"/>
    </source>
</evidence>
<dbReference type="Pfam" id="PF10374">
    <property type="entry name" value="EST1"/>
    <property type="match status" value="1"/>
</dbReference>
<dbReference type="AlphaFoldDB" id="A0AAD2HGP9"/>
<feature type="region of interest" description="Disordered" evidence="1">
    <location>
        <begin position="642"/>
        <end position="661"/>
    </location>
</feature>
<evidence type="ECO:0000259" key="2">
    <source>
        <dbReference type="Pfam" id="PF10373"/>
    </source>
</evidence>
<feature type="domain" description="Telomerase activating protein Est1-like N-terminal" evidence="3">
    <location>
        <begin position="66"/>
        <end position="232"/>
    </location>
</feature>
<evidence type="ECO:0000313" key="4">
    <source>
        <dbReference type="EMBL" id="CAK5274445.1"/>
    </source>
</evidence>
<organism evidence="4 6">
    <name type="scientific">Mycena citricolor</name>
    <dbReference type="NCBI Taxonomy" id="2018698"/>
    <lineage>
        <taxon>Eukaryota</taxon>
        <taxon>Fungi</taxon>
        <taxon>Dikarya</taxon>
        <taxon>Basidiomycota</taxon>
        <taxon>Agaricomycotina</taxon>
        <taxon>Agaricomycetes</taxon>
        <taxon>Agaricomycetidae</taxon>
        <taxon>Agaricales</taxon>
        <taxon>Marasmiineae</taxon>
        <taxon>Mycenaceae</taxon>
        <taxon>Mycena</taxon>
    </lineage>
</organism>